<proteinExistence type="inferred from homology"/>
<feature type="binding site" evidence="10">
    <location>
        <position position="71"/>
    </location>
    <ligand>
        <name>Mg(2+)</name>
        <dbReference type="ChEBI" id="CHEBI:18420"/>
    </ligand>
</feature>
<feature type="binding site" evidence="10">
    <location>
        <begin position="150"/>
        <end position="153"/>
    </location>
    <ligand>
        <name>substrate</name>
    </ligand>
</feature>
<dbReference type="EMBL" id="QGDI01000003">
    <property type="protein sequence ID" value="PWJ14079.1"/>
    <property type="molecule type" value="Genomic_DNA"/>
</dbReference>
<dbReference type="GO" id="GO:0036222">
    <property type="term" value="F:XTP diphosphatase activity"/>
    <property type="evidence" value="ECO:0007669"/>
    <property type="project" value="UniProtKB-UniRule"/>
</dbReference>
<comment type="cofactor">
    <cofactor evidence="10">
        <name>Mg(2+)</name>
        <dbReference type="ChEBI" id="CHEBI:18420"/>
    </cofactor>
    <text evidence="10">Binds 1 Mg(2+) ion per subunit.</text>
</comment>
<evidence type="ECO:0000313" key="13">
    <source>
        <dbReference type="Proteomes" id="UP000245720"/>
    </source>
</evidence>
<sequence>MIKQLVMATNNANKLREAREILSPLGIEVLSQREAGANCAPEENGATFAENALIKARAVYEAVKLPTVADDSGLCVDAMDGRPGVYSARYAPEGQHCAKLLDEMKDVPTDKRGAAFVCSIAFIDENGENYGVSGRCSGSIGYEQRGTNGFGYDPVFMVGDRTMAELTAEEKNAISHRGAALRELYKYLKERYGE</sequence>
<reference evidence="12 13" key="1">
    <citation type="submission" date="2018-05" db="EMBL/GenBank/DDBJ databases">
        <title>The Hungate 1000. A catalogue of reference genomes from the rumen microbiome.</title>
        <authorList>
            <person name="Kelly W."/>
        </authorList>
    </citation>
    <scope>NUCLEOTIDE SEQUENCE [LARGE SCALE GENOMIC DNA]</scope>
    <source>
        <strain evidence="12 13">SAb67</strain>
    </source>
</reference>
<dbReference type="GO" id="GO:0017111">
    <property type="term" value="F:ribonucleoside triphosphate phosphatase activity"/>
    <property type="evidence" value="ECO:0007669"/>
    <property type="project" value="InterPro"/>
</dbReference>
<dbReference type="GO" id="GO:0046872">
    <property type="term" value="F:metal ion binding"/>
    <property type="evidence" value="ECO:0007669"/>
    <property type="project" value="UniProtKB-KW"/>
</dbReference>
<evidence type="ECO:0000256" key="9">
    <source>
        <dbReference type="ARBA" id="ARBA00052017"/>
    </source>
</evidence>
<dbReference type="Gene3D" id="3.90.950.10">
    <property type="match status" value="1"/>
</dbReference>
<dbReference type="PANTHER" id="PTHR11067:SF9">
    <property type="entry name" value="INOSINE TRIPHOSPHATE PYROPHOSPHATASE"/>
    <property type="match status" value="1"/>
</dbReference>
<evidence type="ECO:0000256" key="8">
    <source>
        <dbReference type="ARBA" id="ARBA00051875"/>
    </source>
</evidence>
<evidence type="ECO:0000256" key="5">
    <source>
        <dbReference type="ARBA" id="ARBA00022801"/>
    </source>
</evidence>
<dbReference type="GO" id="GO:0005829">
    <property type="term" value="C:cytosol"/>
    <property type="evidence" value="ECO:0007669"/>
    <property type="project" value="TreeGrafter"/>
</dbReference>
<keyword evidence="7 10" id="KW-0546">Nucleotide metabolism</keyword>
<feature type="active site" description="Proton acceptor" evidence="10">
    <location>
        <position position="71"/>
    </location>
</feature>
<feature type="binding site" evidence="10">
    <location>
        <position position="171"/>
    </location>
    <ligand>
        <name>substrate</name>
    </ligand>
</feature>
<name>A0A315Y4X4_RUMFL</name>
<dbReference type="EC" id="3.6.1.66" evidence="10"/>
<dbReference type="Pfam" id="PF01725">
    <property type="entry name" value="Ham1p_like"/>
    <property type="match status" value="1"/>
</dbReference>
<feature type="binding site" evidence="10">
    <location>
        <position position="72"/>
    </location>
    <ligand>
        <name>substrate</name>
    </ligand>
</feature>
<dbReference type="CDD" id="cd00515">
    <property type="entry name" value="HAM1"/>
    <property type="match status" value="1"/>
</dbReference>
<dbReference type="InterPro" id="IPR029001">
    <property type="entry name" value="ITPase-like_fam"/>
</dbReference>
<evidence type="ECO:0000256" key="6">
    <source>
        <dbReference type="ARBA" id="ARBA00022842"/>
    </source>
</evidence>
<protein>
    <recommendedName>
        <fullName evidence="10">dITP/XTP pyrophosphatase</fullName>
        <ecNumber evidence="10">3.6.1.66</ecNumber>
    </recommendedName>
    <alternativeName>
        <fullName evidence="10">Non-canonical purine NTP pyrophosphatase</fullName>
    </alternativeName>
    <alternativeName>
        <fullName evidence="10">Non-standard purine NTP pyrophosphatase</fullName>
    </alternativeName>
    <alternativeName>
        <fullName evidence="10">Nucleoside-triphosphate diphosphatase</fullName>
    </alternativeName>
    <alternativeName>
        <fullName evidence="10">Nucleoside-triphosphate pyrophosphatase</fullName>
        <shortName evidence="10">NTPase</shortName>
    </alternativeName>
</protein>
<evidence type="ECO:0000256" key="4">
    <source>
        <dbReference type="ARBA" id="ARBA00022741"/>
    </source>
</evidence>
<dbReference type="Proteomes" id="UP000245720">
    <property type="component" value="Unassembled WGS sequence"/>
</dbReference>
<comment type="caution">
    <text evidence="12">The sequence shown here is derived from an EMBL/GenBank/DDBJ whole genome shotgun (WGS) entry which is preliminary data.</text>
</comment>
<comment type="catalytic activity">
    <reaction evidence="8 10">
        <text>dITP + H2O = dIMP + diphosphate + H(+)</text>
        <dbReference type="Rhea" id="RHEA:28342"/>
        <dbReference type="ChEBI" id="CHEBI:15377"/>
        <dbReference type="ChEBI" id="CHEBI:15378"/>
        <dbReference type="ChEBI" id="CHEBI:33019"/>
        <dbReference type="ChEBI" id="CHEBI:61194"/>
        <dbReference type="ChEBI" id="CHEBI:61382"/>
        <dbReference type="EC" id="3.6.1.66"/>
    </reaction>
</comment>
<dbReference type="InterPro" id="IPR020922">
    <property type="entry name" value="dITP/XTP_pyrophosphatase"/>
</dbReference>
<dbReference type="GO" id="GO:0035870">
    <property type="term" value="F:dITP diphosphatase activity"/>
    <property type="evidence" value="ECO:0007669"/>
    <property type="project" value="UniProtKB-UniRule"/>
</dbReference>
<evidence type="ECO:0000256" key="11">
    <source>
        <dbReference type="RuleBase" id="RU003781"/>
    </source>
</evidence>
<dbReference type="PANTHER" id="PTHR11067">
    <property type="entry name" value="INOSINE TRIPHOSPHATE PYROPHOSPHATASE/HAM1 PROTEIN"/>
    <property type="match status" value="1"/>
</dbReference>
<keyword evidence="4 10" id="KW-0547">Nucleotide-binding</keyword>
<comment type="function">
    <text evidence="10">Pyrophosphatase that catalyzes the hydrolysis of nucleoside triphosphates to their monophosphate derivatives, with a high preference for the non-canonical purine nucleotides XTP (xanthosine triphosphate), dITP (deoxyinosine triphosphate) and ITP. Seems to function as a house-cleaning enzyme that removes non-canonical purine nucleotides from the nucleotide pool, thus preventing their incorporation into DNA/RNA and avoiding chromosomal lesions.</text>
</comment>
<comment type="catalytic activity">
    <reaction evidence="10">
        <text>ITP + H2O = IMP + diphosphate + H(+)</text>
        <dbReference type="Rhea" id="RHEA:29399"/>
        <dbReference type="ChEBI" id="CHEBI:15377"/>
        <dbReference type="ChEBI" id="CHEBI:15378"/>
        <dbReference type="ChEBI" id="CHEBI:33019"/>
        <dbReference type="ChEBI" id="CHEBI:58053"/>
        <dbReference type="ChEBI" id="CHEBI:61402"/>
        <dbReference type="EC" id="3.6.1.66"/>
    </reaction>
</comment>
<organism evidence="12 13">
    <name type="scientific">Ruminococcus flavefaciens</name>
    <dbReference type="NCBI Taxonomy" id="1265"/>
    <lineage>
        <taxon>Bacteria</taxon>
        <taxon>Bacillati</taxon>
        <taxon>Bacillota</taxon>
        <taxon>Clostridia</taxon>
        <taxon>Eubacteriales</taxon>
        <taxon>Oscillospiraceae</taxon>
        <taxon>Ruminococcus</taxon>
    </lineage>
</organism>
<dbReference type="GO" id="GO:0000166">
    <property type="term" value="F:nucleotide binding"/>
    <property type="evidence" value="ECO:0007669"/>
    <property type="project" value="UniProtKB-KW"/>
</dbReference>
<dbReference type="GO" id="GO:0036220">
    <property type="term" value="F:ITP diphosphatase activity"/>
    <property type="evidence" value="ECO:0007669"/>
    <property type="project" value="UniProtKB-UniRule"/>
</dbReference>
<comment type="catalytic activity">
    <reaction evidence="9 10">
        <text>XTP + H2O = XMP + diphosphate + H(+)</text>
        <dbReference type="Rhea" id="RHEA:28610"/>
        <dbReference type="ChEBI" id="CHEBI:15377"/>
        <dbReference type="ChEBI" id="CHEBI:15378"/>
        <dbReference type="ChEBI" id="CHEBI:33019"/>
        <dbReference type="ChEBI" id="CHEBI:57464"/>
        <dbReference type="ChEBI" id="CHEBI:61314"/>
        <dbReference type="EC" id="3.6.1.66"/>
    </reaction>
</comment>
<feature type="binding site" evidence="10">
    <location>
        <position position="42"/>
    </location>
    <ligand>
        <name>Mg(2+)</name>
        <dbReference type="ChEBI" id="CHEBI:18420"/>
    </ligand>
</feature>
<gene>
    <name evidence="12" type="ORF">IE37_01011</name>
</gene>
<dbReference type="AlphaFoldDB" id="A0A315Y4X4"/>
<evidence type="ECO:0000256" key="2">
    <source>
        <dbReference type="ARBA" id="ARBA00011738"/>
    </source>
</evidence>
<comment type="similarity">
    <text evidence="1 10 11">Belongs to the HAM1 NTPase family.</text>
</comment>
<dbReference type="SUPFAM" id="SSF52972">
    <property type="entry name" value="ITPase-like"/>
    <property type="match status" value="1"/>
</dbReference>
<dbReference type="GO" id="GO:0009117">
    <property type="term" value="P:nucleotide metabolic process"/>
    <property type="evidence" value="ECO:0007669"/>
    <property type="project" value="UniProtKB-KW"/>
</dbReference>
<evidence type="ECO:0000256" key="7">
    <source>
        <dbReference type="ARBA" id="ARBA00023080"/>
    </source>
</evidence>
<feature type="binding site" evidence="10">
    <location>
        <begin position="176"/>
        <end position="177"/>
    </location>
    <ligand>
        <name>substrate</name>
    </ligand>
</feature>
<dbReference type="HAMAP" id="MF_01405">
    <property type="entry name" value="Non_canon_purine_NTPase"/>
    <property type="match status" value="1"/>
</dbReference>
<dbReference type="RefSeq" id="WP_109725857.1">
    <property type="nucleotide sequence ID" value="NZ_QGDI01000003.1"/>
</dbReference>
<dbReference type="NCBIfam" id="TIGR00042">
    <property type="entry name" value="RdgB/HAM1 family non-canonical purine NTP pyrophosphatase"/>
    <property type="match status" value="1"/>
</dbReference>
<accession>A0A315Y4X4</accession>
<keyword evidence="3 10" id="KW-0479">Metal-binding</keyword>
<dbReference type="GO" id="GO:0009146">
    <property type="term" value="P:purine nucleoside triphosphate catabolic process"/>
    <property type="evidence" value="ECO:0007669"/>
    <property type="project" value="UniProtKB-UniRule"/>
</dbReference>
<keyword evidence="5 10" id="KW-0378">Hydrolase</keyword>
<evidence type="ECO:0000313" key="12">
    <source>
        <dbReference type="EMBL" id="PWJ14079.1"/>
    </source>
</evidence>
<evidence type="ECO:0000256" key="3">
    <source>
        <dbReference type="ARBA" id="ARBA00022723"/>
    </source>
</evidence>
<feature type="binding site" evidence="10">
    <location>
        <begin position="9"/>
        <end position="14"/>
    </location>
    <ligand>
        <name>substrate</name>
    </ligand>
</feature>
<evidence type="ECO:0000256" key="1">
    <source>
        <dbReference type="ARBA" id="ARBA00008023"/>
    </source>
</evidence>
<dbReference type="FunFam" id="3.90.950.10:FF:000001">
    <property type="entry name" value="dITP/XTP pyrophosphatase"/>
    <property type="match status" value="1"/>
</dbReference>
<dbReference type="InterPro" id="IPR002637">
    <property type="entry name" value="RdgB/HAM1"/>
</dbReference>
<keyword evidence="6 10" id="KW-0460">Magnesium</keyword>
<dbReference type="OrthoDB" id="9807456at2"/>
<dbReference type="STRING" id="1265.SAMN02910280_0535"/>
<comment type="subunit">
    <text evidence="2 10">Homodimer.</text>
</comment>
<evidence type="ECO:0000256" key="10">
    <source>
        <dbReference type="HAMAP-Rule" id="MF_01405"/>
    </source>
</evidence>